<feature type="domain" description="HTH lacI-type" evidence="4">
    <location>
        <begin position="13"/>
        <end position="67"/>
    </location>
</feature>
<gene>
    <name evidence="5" type="ORF">G4Y79_02955</name>
</gene>
<evidence type="ECO:0000259" key="4">
    <source>
        <dbReference type="PROSITE" id="PS50932"/>
    </source>
</evidence>
<dbReference type="InterPro" id="IPR010982">
    <property type="entry name" value="Lambda_DNA-bd_dom_sf"/>
</dbReference>
<dbReference type="Pfam" id="PF13377">
    <property type="entry name" value="Peripla_BP_3"/>
    <property type="match status" value="1"/>
</dbReference>
<organism evidence="5 6">
    <name type="scientific">Phototrophicus methaneseepsis</name>
    <dbReference type="NCBI Taxonomy" id="2710758"/>
    <lineage>
        <taxon>Bacteria</taxon>
        <taxon>Bacillati</taxon>
        <taxon>Chloroflexota</taxon>
        <taxon>Candidatus Thermofontia</taxon>
        <taxon>Phototrophicales</taxon>
        <taxon>Phototrophicaceae</taxon>
        <taxon>Phototrophicus</taxon>
    </lineage>
</organism>
<dbReference type="Gene3D" id="1.10.260.40">
    <property type="entry name" value="lambda repressor-like DNA-binding domains"/>
    <property type="match status" value="1"/>
</dbReference>
<dbReference type="PANTHER" id="PTHR30146">
    <property type="entry name" value="LACI-RELATED TRANSCRIPTIONAL REPRESSOR"/>
    <property type="match status" value="1"/>
</dbReference>
<dbReference type="SMART" id="SM00354">
    <property type="entry name" value="HTH_LACI"/>
    <property type="match status" value="1"/>
</dbReference>
<evidence type="ECO:0000256" key="3">
    <source>
        <dbReference type="ARBA" id="ARBA00023163"/>
    </source>
</evidence>
<dbReference type="PRINTS" id="PR00036">
    <property type="entry name" value="HTHLACI"/>
</dbReference>
<dbReference type="SUPFAM" id="SSF53822">
    <property type="entry name" value="Periplasmic binding protein-like I"/>
    <property type="match status" value="1"/>
</dbReference>
<dbReference type="CDD" id="cd01392">
    <property type="entry name" value="HTH_LacI"/>
    <property type="match status" value="1"/>
</dbReference>
<dbReference type="GO" id="GO:0000976">
    <property type="term" value="F:transcription cis-regulatory region binding"/>
    <property type="evidence" value="ECO:0007669"/>
    <property type="project" value="TreeGrafter"/>
</dbReference>
<dbReference type="Proteomes" id="UP000594468">
    <property type="component" value="Chromosome"/>
</dbReference>
<dbReference type="CDD" id="cd06267">
    <property type="entry name" value="PBP1_LacI_sugar_binding-like"/>
    <property type="match status" value="1"/>
</dbReference>
<dbReference type="PANTHER" id="PTHR30146:SF109">
    <property type="entry name" value="HTH-TYPE TRANSCRIPTIONAL REGULATOR GALS"/>
    <property type="match status" value="1"/>
</dbReference>
<dbReference type="PROSITE" id="PS00356">
    <property type="entry name" value="HTH_LACI_1"/>
    <property type="match status" value="1"/>
</dbReference>
<dbReference type="RefSeq" id="WP_195171422.1">
    <property type="nucleotide sequence ID" value="NZ_CP062983.1"/>
</dbReference>
<accession>A0A7S8IE67</accession>
<keyword evidence="3" id="KW-0804">Transcription</keyword>
<evidence type="ECO:0000313" key="5">
    <source>
        <dbReference type="EMBL" id="QPC83355.1"/>
    </source>
</evidence>
<dbReference type="InterPro" id="IPR046335">
    <property type="entry name" value="LacI/GalR-like_sensor"/>
</dbReference>
<dbReference type="Pfam" id="PF00356">
    <property type="entry name" value="LacI"/>
    <property type="match status" value="1"/>
</dbReference>
<dbReference type="PROSITE" id="PS50932">
    <property type="entry name" value="HTH_LACI_2"/>
    <property type="match status" value="1"/>
</dbReference>
<dbReference type="InterPro" id="IPR028082">
    <property type="entry name" value="Peripla_BP_I"/>
</dbReference>
<reference evidence="5 6" key="1">
    <citation type="submission" date="2020-02" db="EMBL/GenBank/DDBJ databases">
        <authorList>
            <person name="Zheng R.K."/>
            <person name="Sun C.M."/>
        </authorList>
    </citation>
    <scope>NUCLEOTIDE SEQUENCE [LARGE SCALE GENOMIC DNA]</scope>
    <source>
        <strain evidence="6">rifampicinis</strain>
    </source>
</reference>
<proteinExistence type="predicted"/>
<evidence type="ECO:0000256" key="1">
    <source>
        <dbReference type="ARBA" id="ARBA00023015"/>
    </source>
</evidence>
<keyword evidence="1" id="KW-0805">Transcription regulation</keyword>
<evidence type="ECO:0000313" key="6">
    <source>
        <dbReference type="Proteomes" id="UP000594468"/>
    </source>
</evidence>
<sequence>MANGHQNNHANNPTMNEVAKAAGVSVATVSRVINGNKGVSKKLEQRVQKAIQELNYHPSSLARSFKMQETRLIGLIIPLLDHPFFSRLAQVMEQELFKNNYRAIICNTEENEARELEYVELLLRQRIDGVIVNSATEHTDYLFDLKRQNVPCVLIDRNVEQFDCSKVFSDNSLGGYLGMKYLLELGHRRIKVVAPFDFAEPTQHRIRGIREAMAEFGYEEPSDMFITTSDHSFEMGVEVGLQLAQMDPRPTAIFGLSDVTAIGVMHALDQMNLCIPKDISVMGYDNIPLSGYMLPSMTTIDQPINAMGKTAVRVLLNHIQNASKQSERAVLPTQLIVRNSTAAPPTE</sequence>
<protein>
    <submittedName>
        <fullName evidence="5">LacI family DNA-binding transcriptional regulator</fullName>
    </submittedName>
</protein>
<dbReference type="SUPFAM" id="SSF47413">
    <property type="entry name" value="lambda repressor-like DNA-binding domains"/>
    <property type="match status" value="1"/>
</dbReference>
<dbReference type="GO" id="GO:0003700">
    <property type="term" value="F:DNA-binding transcription factor activity"/>
    <property type="evidence" value="ECO:0007669"/>
    <property type="project" value="TreeGrafter"/>
</dbReference>
<name>A0A7S8IE67_9CHLR</name>
<dbReference type="KEGG" id="pmet:G4Y79_02955"/>
<dbReference type="AlphaFoldDB" id="A0A7S8IE67"/>
<evidence type="ECO:0000256" key="2">
    <source>
        <dbReference type="ARBA" id="ARBA00023125"/>
    </source>
</evidence>
<dbReference type="Gene3D" id="3.40.50.2300">
    <property type="match status" value="2"/>
</dbReference>
<keyword evidence="2 5" id="KW-0238">DNA-binding</keyword>
<dbReference type="InterPro" id="IPR000843">
    <property type="entry name" value="HTH_LacI"/>
</dbReference>
<dbReference type="EMBL" id="CP062983">
    <property type="protein sequence ID" value="QPC83355.1"/>
    <property type="molecule type" value="Genomic_DNA"/>
</dbReference>
<keyword evidence="6" id="KW-1185">Reference proteome</keyword>